<organism evidence="4 5">
    <name type="scientific">Streptomyces cyaneofuscatus</name>
    <dbReference type="NCBI Taxonomy" id="66883"/>
    <lineage>
        <taxon>Bacteria</taxon>
        <taxon>Bacillati</taxon>
        <taxon>Actinomycetota</taxon>
        <taxon>Actinomycetes</taxon>
        <taxon>Kitasatosporales</taxon>
        <taxon>Streptomycetaceae</taxon>
        <taxon>Streptomyces</taxon>
    </lineage>
</organism>
<dbReference type="InterPro" id="IPR002491">
    <property type="entry name" value="ABC_transptr_periplasmic_BD"/>
</dbReference>
<sequence>MRITQDFAPSGPQGPGSGQAFGRRPVRGRAGAALTAAMALALLLTGCGGGNDSASAGPKGAKSSADADRVEPLAAAPAPKLPVTVESADGTKVTVDSTDRIVPLTGSLSEIVFTLGFGKQVVARDITATFEQAEKLPVVTRAHDVSAESVLSLKPTVVLADTTTGPSEAIDQIRDAGIPLVVVEPAKELADVGRRIDRVAEVLGVPAAGTELKKRTESRIAAVQKTIPDHADGKKPRVAFLYLRGSASVYLLGGAESGASSLLEAAGAVDAGKTSGLNKDFTAITSEALAKAAPDAILLMSKGLDSVGGMDGLVKIPGIAETPAGMDRRVVSIDDGVLLNYGPRTDRVLAEIVEQLYPKGGKGQ</sequence>
<reference evidence="4 5" key="1">
    <citation type="submission" date="2022-10" db="EMBL/GenBank/DDBJ databases">
        <title>The complete genomes of actinobacterial strains from the NBC collection.</title>
        <authorList>
            <person name="Joergensen T.S."/>
            <person name="Alvarez Arevalo M."/>
            <person name="Sterndorff E.B."/>
            <person name="Faurdal D."/>
            <person name="Vuksanovic O."/>
            <person name="Mourched A.-S."/>
            <person name="Charusanti P."/>
            <person name="Shaw S."/>
            <person name="Blin K."/>
            <person name="Weber T."/>
        </authorList>
    </citation>
    <scope>NUCLEOTIDE SEQUENCE [LARGE SCALE GENOMIC DNA]</scope>
    <source>
        <strain evidence="4 5">NBC 01792</strain>
    </source>
</reference>
<evidence type="ECO:0000256" key="2">
    <source>
        <dbReference type="SAM" id="MobiDB-lite"/>
    </source>
</evidence>
<dbReference type="PROSITE" id="PS50983">
    <property type="entry name" value="FE_B12_PBP"/>
    <property type="match status" value="1"/>
</dbReference>
<evidence type="ECO:0000313" key="4">
    <source>
        <dbReference type="EMBL" id="WSB07341.1"/>
    </source>
</evidence>
<protein>
    <submittedName>
        <fullName evidence="4">ABC transporter substrate-binding protein</fullName>
    </submittedName>
</protein>
<dbReference type="Gene3D" id="3.40.50.1980">
    <property type="entry name" value="Nitrogenase molybdenum iron protein domain"/>
    <property type="match status" value="2"/>
</dbReference>
<comment type="similarity">
    <text evidence="1">Belongs to the bacterial solute-binding protein 8 family.</text>
</comment>
<dbReference type="PANTHER" id="PTHR30535:SF4">
    <property type="entry name" value="HEMIN-BINDING PERIPLASMIC PROTEIN HMUT"/>
    <property type="match status" value="1"/>
</dbReference>
<dbReference type="Pfam" id="PF01497">
    <property type="entry name" value="Peripla_BP_2"/>
    <property type="match status" value="1"/>
</dbReference>
<dbReference type="RefSeq" id="WP_326706164.1">
    <property type="nucleotide sequence ID" value="NZ_CP108861.1"/>
</dbReference>
<accession>A0ABZ1ETF4</accession>
<evidence type="ECO:0000259" key="3">
    <source>
        <dbReference type="PROSITE" id="PS50983"/>
    </source>
</evidence>
<feature type="region of interest" description="Disordered" evidence="2">
    <location>
        <begin position="1"/>
        <end position="24"/>
    </location>
</feature>
<dbReference type="EMBL" id="CP109083">
    <property type="protein sequence ID" value="WSB07341.1"/>
    <property type="molecule type" value="Genomic_DNA"/>
</dbReference>
<name>A0ABZ1ETF4_9ACTN</name>
<evidence type="ECO:0000313" key="5">
    <source>
        <dbReference type="Proteomes" id="UP001356428"/>
    </source>
</evidence>
<gene>
    <name evidence="4" type="ORF">OG849_08790</name>
</gene>
<keyword evidence="5" id="KW-1185">Reference proteome</keyword>
<evidence type="ECO:0000256" key="1">
    <source>
        <dbReference type="ARBA" id="ARBA00008814"/>
    </source>
</evidence>
<dbReference type="PANTHER" id="PTHR30535">
    <property type="entry name" value="VITAMIN B12-BINDING PROTEIN"/>
    <property type="match status" value="1"/>
</dbReference>
<feature type="domain" description="Fe/B12 periplasmic-binding" evidence="3">
    <location>
        <begin position="100"/>
        <end position="360"/>
    </location>
</feature>
<proteinExistence type="inferred from homology"/>
<dbReference type="InterPro" id="IPR050902">
    <property type="entry name" value="ABC_Transporter_SBP"/>
</dbReference>
<dbReference type="Proteomes" id="UP001356428">
    <property type="component" value="Chromosome"/>
</dbReference>
<dbReference type="SUPFAM" id="SSF53807">
    <property type="entry name" value="Helical backbone' metal receptor"/>
    <property type="match status" value="1"/>
</dbReference>